<feature type="transmembrane region" description="Helical" evidence="13">
    <location>
        <begin position="244"/>
        <end position="269"/>
    </location>
</feature>
<dbReference type="InterPro" id="IPR036097">
    <property type="entry name" value="HisK_dim/P_sf"/>
</dbReference>
<evidence type="ECO:0000256" key="11">
    <source>
        <dbReference type="ARBA" id="ARBA00023136"/>
    </source>
</evidence>
<dbReference type="PANTHER" id="PTHR43711">
    <property type="entry name" value="TWO-COMPONENT HISTIDINE KINASE"/>
    <property type="match status" value="1"/>
</dbReference>
<dbReference type="Proteomes" id="UP001235849">
    <property type="component" value="Unassembled WGS sequence"/>
</dbReference>
<keyword evidence="16" id="KW-1185">Reference proteome</keyword>
<accession>A0ABT7BCG9</accession>
<feature type="transmembrane region" description="Helical" evidence="13">
    <location>
        <begin position="12"/>
        <end position="33"/>
    </location>
</feature>
<feature type="transmembrane region" description="Helical" evidence="13">
    <location>
        <begin position="70"/>
        <end position="103"/>
    </location>
</feature>
<keyword evidence="11 13" id="KW-0472">Membrane</keyword>
<evidence type="ECO:0000256" key="5">
    <source>
        <dbReference type="ARBA" id="ARBA00022553"/>
    </source>
</evidence>
<feature type="transmembrane region" description="Helical" evidence="13">
    <location>
        <begin position="290"/>
        <end position="311"/>
    </location>
</feature>
<keyword evidence="8" id="KW-0418">Kinase</keyword>
<dbReference type="EC" id="2.7.13.3" evidence="3"/>
<comment type="caution">
    <text evidence="15">The sequence shown here is derived from an EMBL/GenBank/DDBJ whole genome shotgun (WGS) entry which is preliminary data.</text>
</comment>
<feature type="domain" description="Histidine kinase" evidence="14">
    <location>
        <begin position="373"/>
        <end position="592"/>
    </location>
</feature>
<dbReference type="Pfam" id="PF02518">
    <property type="entry name" value="HATPase_c"/>
    <property type="match status" value="1"/>
</dbReference>
<feature type="coiled-coil region" evidence="12">
    <location>
        <begin position="325"/>
        <end position="366"/>
    </location>
</feature>
<dbReference type="InterPro" id="IPR003594">
    <property type="entry name" value="HATPase_dom"/>
</dbReference>
<evidence type="ECO:0000256" key="9">
    <source>
        <dbReference type="ARBA" id="ARBA00022989"/>
    </source>
</evidence>
<dbReference type="Pfam" id="PF00512">
    <property type="entry name" value="HisKA"/>
    <property type="match status" value="1"/>
</dbReference>
<protein>
    <recommendedName>
        <fullName evidence="3">histidine kinase</fullName>
        <ecNumber evidence="3">2.7.13.3</ecNumber>
    </recommendedName>
</protein>
<dbReference type="CDD" id="cd00075">
    <property type="entry name" value="HATPase"/>
    <property type="match status" value="1"/>
</dbReference>
<dbReference type="CDD" id="cd00082">
    <property type="entry name" value="HisKA"/>
    <property type="match status" value="1"/>
</dbReference>
<keyword evidence="10" id="KW-0902">Two-component regulatory system</keyword>
<keyword evidence="4" id="KW-1003">Cell membrane</keyword>
<evidence type="ECO:0000259" key="14">
    <source>
        <dbReference type="PROSITE" id="PS50109"/>
    </source>
</evidence>
<dbReference type="PROSITE" id="PS50109">
    <property type="entry name" value="HIS_KIN"/>
    <property type="match status" value="1"/>
</dbReference>
<comment type="subcellular location">
    <subcellularLocation>
        <location evidence="2">Cell membrane</location>
        <topology evidence="2">Multi-pass membrane protein</topology>
    </subcellularLocation>
</comment>
<dbReference type="Gene3D" id="1.10.287.130">
    <property type="match status" value="1"/>
</dbReference>
<evidence type="ECO:0000256" key="12">
    <source>
        <dbReference type="SAM" id="Coils"/>
    </source>
</evidence>
<feature type="transmembrane region" description="Helical" evidence="13">
    <location>
        <begin position="203"/>
        <end position="224"/>
    </location>
</feature>
<proteinExistence type="predicted"/>
<keyword evidence="5" id="KW-0597">Phosphoprotein</keyword>
<keyword evidence="7 13" id="KW-0812">Transmembrane</keyword>
<sequence>MDTKTLIQGYPISRYTLSIGAIALLYLTVAYLTTVIIDFHTIPPICPVVGIALGLLSAYGIRFWPGVALGSWACALVLGASSAGAIAAAVSHTTGAAIGVYVLRLWGWQPKLMKLKQVLEPIFWGAILSTGIAAFLDTVLGLWLHTIHSQRGFEHLWRMWLGEGMGVLLITPILVYGITRWSVGKGVALEAPKFFSHKMETAIVVVFGLALSYLVFGLPHLEWIDDRWTQTLMNLPLEYLCFPLVVWAACRYGAMGVFLTSLSIAILALMGLSHGEGLFMAKSQTQDGAIFGLEVFMVSIEIAALILVGSLTELQLTNQVLHHHEDRISEEMTRKETAIAQLEATVEQQKQQLQDYQDALERSNQLKNCLFQAIAHDLRTTLMGMVMFHQNLLKKPGETLSVRRSLLEKLTEGGDRQLQKLNTLLEVATLDGNRMAIASQPVNLALVLEGVLEDFQAYFAANQVRLNYHREPLPPVDADPQSIKRVFEHLLSNAVKHNPPGVEIQIQFHIDLSQGVSCWVIDNGVGIAPDQLPSLFSLDPQASKGQNRSALTGISLGLYQCDRILAAHGGKLTVESCPTQGSRFGFNLPRLRLNSVNLS</sequence>
<dbReference type="SUPFAM" id="SSF47384">
    <property type="entry name" value="Homodimeric domain of signal transducing histidine kinase"/>
    <property type="match status" value="1"/>
</dbReference>
<organism evidence="15 16">
    <name type="scientific">Roseofilum capinflatum BLCC-M114</name>
    <dbReference type="NCBI Taxonomy" id="3022440"/>
    <lineage>
        <taxon>Bacteria</taxon>
        <taxon>Bacillati</taxon>
        <taxon>Cyanobacteriota</taxon>
        <taxon>Cyanophyceae</taxon>
        <taxon>Desertifilales</taxon>
        <taxon>Desertifilaceae</taxon>
        <taxon>Roseofilum</taxon>
        <taxon>Roseofilum capinflatum</taxon>
    </lineage>
</organism>
<keyword evidence="9 13" id="KW-1133">Transmembrane helix</keyword>
<evidence type="ECO:0000256" key="8">
    <source>
        <dbReference type="ARBA" id="ARBA00022777"/>
    </source>
</evidence>
<evidence type="ECO:0000313" key="15">
    <source>
        <dbReference type="EMBL" id="MDJ1176879.1"/>
    </source>
</evidence>
<dbReference type="SMART" id="SM00387">
    <property type="entry name" value="HATPase_c"/>
    <property type="match status" value="1"/>
</dbReference>
<evidence type="ECO:0000256" key="4">
    <source>
        <dbReference type="ARBA" id="ARBA00022475"/>
    </source>
</evidence>
<evidence type="ECO:0000256" key="1">
    <source>
        <dbReference type="ARBA" id="ARBA00000085"/>
    </source>
</evidence>
<keyword evidence="12" id="KW-0175">Coiled coil</keyword>
<dbReference type="RefSeq" id="WP_283769149.1">
    <property type="nucleotide sequence ID" value="NZ_JAQOSO010000115.1"/>
</dbReference>
<evidence type="ECO:0000256" key="6">
    <source>
        <dbReference type="ARBA" id="ARBA00022679"/>
    </source>
</evidence>
<evidence type="ECO:0000256" key="3">
    <source>
        <dbReference type="ARBA" id="ARBA00012438"/>
    </source>
</evidence>
<dbReference type="InterPro" id="IPR007895">
    <property type="entry name" value="MASE1"/>
</dbReference>
<evidence type="ECO:0000256" key="7">
    <source>
        <dbReference type="ARBA" id="ARBA00022692"/>
    </source>
</evidence>
<feature type="transmembrane region" description="Helical" evidence="13">
    <location>
        <begin position="123"/>
        <end position="144"/>
    </location>
</feature>
<dbReference type="SMART" id="SM00388">
    <property type="entry name" value="HisKA"/>
    <property type="match status" value="1"/>
</dbReference>
<dbReference type="PANTHER" id="PTHR43711:SF1">
    <property type="entry name" value="HISTIDINE KINASE 1"/>
    <property type="match status" value="1"/>
</dbReference>
<name>A0ABT7BCG9_9CYAN</name>
<dbReference type="InterPro" id="IPR005467">
    <property type="entry name" value="His_kinase_dom"/>
</dbReference>
<feature type="transmembrane region" description="Helical" evidence="13">
    <location>
        <begin position="45"/>
        <end position="64"/>
    </location>
</feature>
<dbReference type="InterPro" id="IPR004358">
    <property type="entry name" value="Sig_transdc_His_kin-like_C"/>
</dbReference>
<feature type="transmembrane region" description="Helical" evidence="13">
    <location>
        <begin position="164"/>
        <end position="183"/>
    </location>
</feature>
<evidence type="ECO:0000256" key="13">
    <source>
        <dbReference type="SAM" id="Phobius"/>
    </source>
</evidence>
<reference evidence="15 16" key="1">
    <citation type="submission" date="2023-01" db="EMBL/GenBank/DDBJ databases">
        <title>Novel diversity within Roseofilum (Cyanobacteria; Desertifilaceae) from marine benthic mats with descriptions of four novel species.</title>
        <authorList>
            <person name="Wang Y."/>
            <person name="Berthold D.E."/>
            <person name="Hu J."/>
            <person name="Lefler F.W."/>
            <person name="Laughinghouse H.D. IV."/>
        </authorList>
    </citation>
    <scope>NUCLEOTIDE SEQUENCE [LARGE SCALE GENOMIC DNA]</scope>
    <source>
        <strain evidence="15 16">BLCC-M114</strain>
    </source>
</reference>
<dbReference type="InterPro" id="IPR050736">
    <property type="entry name" value="Sensor_HK_Regulatory"/>
</dbReference>
<dbReference type="InterPro" id="IPR003661">
    <property type="entry name" value="HisK_dim/P_dom"/>
</dbReference>
<dbReference type="InterPro" id="IPR036890">
    <property type="entry name" value="HATPase_C_sf"/>
</dbReference>
<gene>
    <name evidence="15" type="ORF">PMG25_22570</name>
</gene>
<comment type="catalytic activity">
    <reaction evidence="1">
        <text>ATP + protein L-histidine = ADP + protein N-phospho-L-histidine.</text>
        <dbReference type="EC" id="2.7.13.3"/>
    </reaction>
</comment>
<dbReference type="Pfam" id="PF05231">
    <property type="entry name" value="MASE1"/>
    <property type="match status" value="1"/>
</dbReference>
<evidence type="ECO:0000313" key="16">
    <source>
        <dbReference type="Proteomes" id="UP001235849"/>
    </source>
</evidence>
<dbReference type="EMBL" id="JAQOSO010000115">
    <property type="protein sequence ID" value="MDJ1176879.1"/>
    <property type="molecule type" value="Genomic_DNA"/>
</dbReference>
<dbReference type="PRINTS" id="PR00344">
    <property type="entry name" value="BCTRLSENSOR"/>
</dbReference>
<evidence type="ECO:0000256" key="2">
    <source>
        <dbReference type="ARBA" id="ARBA00004651"/>
    </source>
</evidence>
<dbReference type="Gene3D" id="3.30.565.10">
    <property type="entry name" value="Histidine kinase-like ATPase, C-terminal domain"/>
    <property type="match status" value="1"/>
</dbReference>
<evidence type="ECO:0000256" key="10">
    <source>
        <dbReference type="ARBA" id="ARBA00023012"/>
    </source>
</evidence>
<keyword evidence="6" id="KW-0808">Transferase</keyword>
<dbReference type="SUPFAM" id="SSF55874">
    <property type="entry name" value="ATPase domain of HSP90 chaperone/DNA topoisomerase II/histidine kinase"/>
    <property type="match status" value="1"/>
</dbReference>